<name>A0A3S4QVV2_CHRGE</name>
<accession>A0A3S4QVV2</accession>
<dbReference type="EMBL" id="LR134289">
    <property type="protein sequence ID" value="VEE06803.1"/>
    <property type="molecule type" value="Genomic_DNA"/>
</dbReference>
<gene>
    <name evidence="1" type="ORF">NCTC11432_01827</name>
</gene>
<evidence type="ECO:0000313" key="1">
    <source>
        <dbReference type="EMBL" id="VEE06803.1"/>
    </source>
</evidence>
<sequence length="191" mass="20461">MGQNGNASRKAVMINLNDNKMKNIKNISIAVALVAFNSFFAQVAIGKQTVDGNSTVLDFDNVPGNTKGLILPATSGFPTGNLANGTLIFDLTDNKVKVYENDTWKSLSDAGNSGQVTLNNSAESRKGVIIGKAESTADGVLVLESENKAMVLPKIEAPHLNVKNPYPGMMCYDTASKTLAVFDGSVWNYWK</sequence>
<organism evidence="1 2">
    <name type="scientific">Chryseobacterium gleum</name>
    <name type="common">Flavobacterium gleum</name>
    <dbReference type="NCBI Taxonomy" id="250"/>
    <lineage>
        <taxon>Bacteria</taxon>
        <taxon>Pseudomonadati</taxon>
        <taxon>Bacteroidota</taxon>
        <taxon>Flavobacteriia</taxon>
        <taxon>Flavobacteriales</taxon>
        <taxon>Weeksellaceae</taxon>
        <taxon>Chryseobacterium group</taxon>
        <taxon>Chryseobacterium</taxon>
    </lineage>
</organism>
<reference evidence="1 2" key="1">
    <citation type="submission" date="2018-12" db="EMBL/GenBank/DDBJ databases">
        <authorList>
            <consortium name="Pathogen Informatics"/>
        </authorList>
    </citation>
    <scope>NUCLEOTIDE SEQUENCE [LARGE SCALE GENOMIC DNA]</scope>
    <source>
        <strain evidence="1 2">NCTC11432</strain>
    </source>
</reference>
<dbReference type="KEGG" id="cgle:NCTC11432_01827"/>
<dbReference type="Proteomes" id="UP000279227">
    <property type="component" value="Chromosome"/>
</dbReference>
<proteinExistence type="predicted"/>
<protein>
    <submittedName>
        <fullName evidence="1">Uncharacterized protein</fullName>
    </submittedName>
</protein>
<evidence type="ECO:0000313" key="2">
    <source>
        <dbReference type="Proteomes" id="UP000279227"/>
    </source>
</evidence>
<dbReference type="AlphaFoldDB" id="A0A3S4QVV2"/>